<keyword evidence="1" id="KW-1133">Transmembrane helix</keyword>
<keyword evidence="1" id="KW-0812">Transmembrane</keyword>
<evidence type="ECO:0000256" key="1">
    <source>
        <dbReference type="SAM" id="Phobius"/>
    </source>
</evidence>
<evidence type="ECO:0000313" key="3">
    <source>
        <dbReference type="Proteomes" id="UP001321475"/>
    </source>
</evidence>
<dbReference type="RefSeq" id="WP_286218484.1">
    <property type="nucleotide sequence ID" value="NZ_AP027729.1"/>
</dbReference>
<evidence type="ECO:0000313" key="2">
    <source>
        <dbReference type="EMBL" id="BDZ41289.1"/>
    </source>
</evidence>
<name>A0ABN6X9D0_9CELL</name>
<sequence length="119" mass="12029">MGVGGALLVLLLRGIAVLAGLRVVRGVLRGGALLLAGGLLPVLLRCVRAVARLLLRRLLLPGSSIGRGVGPRRLAAGALPQAWGTSTGCVGFTCGCCCVLVVSWAGCSGVRSSFIRSPP</sequence>
<protein>
    <submittedName>
        <fullName evidence="2">Uncharacterized protein</fullName>
    </submittedName>
</protein>
<reference evidence="3" key="1">
    <citation type="journal article" date="2019" name="Int. J. Syst. Evol. Microbiol.">
        <title>The Global Catalogue of Microorganisms (GCM) 10K type strain sequencing project: providing services to taxonomists for standard genome sequencing and annotation.</title>
        <authorList>
            <consortium name="The Broad Institute Genomics Platform"/>
            <consortium name="The Broad Institute Genome Sequencing Center for Infectious Disease"/>
            <person name="Wu L."/>
            <person name="Ma J."/>
        </authorList>
    </citation>
    <scope>NUCLEOTIDE SEQUENCE [LARGE SCALE GENOMIC DNA]</scope>
    <source>
        <strain evidence="3">NBRC 108565</strain>
    </source>
</reference>
<gene>
    <name evidence="2" type="ORF">GCM10025865_05880</name>
</gene>
<feature type="transmembrane region" description="Helical" evidence="1">
    <location>
        <begin position="30"/>
        <end position="47"/>
    </location>
</feature>
<organism evidence="2 3">
    <name type="scientific">Paraoerskovia sediminicola</name>
    <dbReference type="NCBI Taxonomy" id="1138587"/>
    <lineage>
        <taxon>Bacteria</taxon>
        <taxon>Bacillati</taxon>
        <taxon>Actinomycetota</taxon>
        <taxon>Actinomycetes</taxon>
        <taxon>Micrococcales</taxon>
        <taxon>Cellulomonadaceae</taxon>
        <taxon>Paraoerskovia</taxon>
    </lineage>
</organism>
<accession>A0ABN6X9D0</accession>
<keyword evidence="1" id="KW-0472">Membrane</keyword>
<dbReference type="EMBL" id="AP027729">
    <property type="protein sequence ID" value="BDZ41289.1"/>
    <property type="molecule type" value="Genomic_DNA"/>
</dbReference>
<keyword evidence="3" id="KW-1185">Reference proteome</keyword>
<dbReference type="Proteomes" id="UP001321475">
    <property type="component" value="Chromosome"/>
</dbReference>
<proteinExistence type="predicted"/>